<dbReference type="GO" id="GO:0051539">
    <property type="term" value="F:4 iron, 4 sulfur cluster binding"/>
    <property type="evidence" value="ECO:0007669"/>
    <property type="project" value="UniProtKB-KW"/>
</dbReference>
<protein>
    <submittedName>
        <fullName evidence="10">Lactate utilization protein B</fullName>
    </submittedName>
</protein>
<dbReference type="InterPro" id="IPR024569">
    <property type="entry name" value="LutB_C"/>
</dbReference>
<dbReference type="AlphaFoldDB" id="A0AAV4ZUT1"/>
<feature type="compositionally biased region" description="Basic and acidic residues" evidence="8">
    <location>
        <begin position="23"/>
        <end position="35"/>
    </location>
</feature>
<evidence type="ECO:0000313" key="11">
    <source>
        <dbReference type="Proteomes" id="UP001055247"/>
    </source>
</evidence>
<accession>A0AAV4ZUT1</accession>
<evidence type="ECO:0000256" key="5">
    <source>
        <dbReference type="ARBA" id="ARBA00022982"/>
    </source>
</evidence>
<keyword evidence="5" id="KW-0249">Electron transport</keyword>
<dbReference type="Pfam" id="PF13183">
    <property type="entry name" value="Fer4_8"/>
    <property type="match status" value="1"/>
</dbReference>
<dbReference type="InterPro" id="IPR009051">
    <property type="entry name" value="Helical_ferredxn"/>
</dbReference>
<evidence type="ECO:0000313" key="10">
    <source>
        <dbReference type="EMBL" id="GJD91653.1"/>
    </source>
</evidence>
<dbReference type="Gene3D" id="3.40.50.10420">
    <property type="entry name" value="NagB/RpiA/CoA transferase-like"/>
    <property type="match status" value="1"/>
</dbReference>
<dbReference type="GO" id="GO:0006089">
    <property type="term" value="P:lactate metabolic process"/>
    <property type="evidence" value="ECO:0007669"/>
    <property type="project" value="InterPro"/>
</dbReference>
<keyword evidence="11" id="KW-1185">Reference proteome</keyword>
<evidence type="ECO:0000256" key="6">
    <source>
        <dbReference type="ARBA" id="ARBA00023004"/>
    </source>
</evidence>
<evidence type="ECO:0000256" key="3">
    <source>
        <dbReference type="ARBA" id="ARBA00022723"/>
    </source>
</evidence>
<keyword evidence="1" id="KW-0813">Transport</keyword>
<dbReference type="Proteomes" id="UP001055247">
    <property type="component" value="Unassembled WGS sequence"/>
</dbReference>
<evidence type="ECO:0000259" key="9">
    <source>
        <dbReference type="PROSITE" id="PS51379"/>
    </source>
</evidence>
<keyword evidence="6" id="KW-0408">Iron</keyword>
<dbReference type="InterPro" id="IPR003741">
    <property type="entry name" value="LUD_dom"/>
</dbReference>
<dbReference type="InterPro" id="IPR024185">
    <property type="entry name" value="FTHF_cligase-like_sf"/>
</dbReference>
<evidence type="ECO:0000256" key="8">
    <source>
        <dbReference type="SAM" id="MobiDB-lite"/>
    </source>
</evidence>
<reference evidence="10" key="2">
    <citation type="submission" date="2021-08" db="EMBL/GenBank/DDBJ databases">
        <authorList>
            <person name="Tani A."/>
            <person name="Ola A."/>
            <person name="Ogura Y."/>
            <person name="Katsura K."/>
            <person name="Hayashi T."/>
        </authorList>
    </citation>
    <scope>NUCLEOTIDE SEQUENCE</scope>
    <source>
        <strain evidence="10">DSM 16372</strain>
    </source>
</reference>
<dbReference type="Pfam" id="PF02589">
    <property type="entry name" value="LUD_dom"/>
    <property type="match status" value="1"/>
</dbReference>
<comment type="caution">
    <text evidence="10">The sequence shown here is derived from an EMBL/GenBank/DDBJ whole genome shotgun (WGS) entry which is preliminary data.</text>
</comment>
<reference evidence="10" key="1">
    <citation type="journal article" date="2016" name="Front. Microbiol.">
        <title>Genome Sequence of the Piezophilic, Mesophilic Sulfate-Reducing Bacterium Desulfovibrio indicus J2T.</title>
        <authorList>
            <person name="Cao J."/>
            <person name="Maignien L."/>
            <person name="Shao Z."/>
            <person name="Alain K."/>
            <person name="Jebbar M."/>
        </authorList>
    </citation>
    <scope>NUCLEOTIDE SEQUENCE</scope>
    <source>
        <strain evidence="10">DSM 16372</strain>
    </source>
</reference>
<dbReference type="PANTHER" id="PTHR47153:SF2">
    <property type="entry name" value="LACTATE UTILIZATION PROTEIN B"/>
    <property type="match status" value="1"/>
</dbReference>
<dbReference type="InterPro" id="IPR017900">
    <property type="entry name" value="4Fe4S_Fe_S_CS"/>
</dbReference>
<dbReference type="InterPro" id="IPR037171">
    <property type="entry name" value="NagB/RpiA_transferase-like"/>
</dbReference>
<feature type="domain" description="4Fe-4S ferredoxin-type" evidence="9">
    <location>
        <begin position="354"/>
        <end position="375"/>
    </location>
</feature>
<dbReference type="Gene3D" id="1.10.1060.10">
    <property type="entry name" value="Alpha-helical ferredoxin"/>
    <property type="match status" value="1"/>
</dbReference>
<evidence type="ECO:0000256" key="2">
    <source>
        <dbReference type="ARBA" id="ARBA00022485"/>
    </source>
</evidence>
<organism evidence="10 11">
    <name type="scientific">Methylobacterium hispanicum</name>
    <dbReference type="NCBI Taxonomy" id="270350"/>
    <lineage>
        <taxon>Bacteria</taxon>
        <taxon>Pseudomonadati</taxon>
        <taxon>Pseudomonadota</taxon>
        <taxon>Alphaproteobacteria</taxon>
        <taxon>Hyphomicrobiales</taxon>
        <taxon>Methylobacteriaceae</taxon>
        <taxon>Methylobacterium</taxon>
    </lineage>
</organism>
<dbReference type="SUPFAM" id="SSF46548">
    <property type="entry name" value="alpha-helical ferredoxin"/>
    <property type="match status" value="1"/>
</dbReference>
<feature type="region of interest" description="Disordered" evidence="8">
    <location>
        <begin position="1"/>
        <end position="61"/>
    </location>
</feature>
<feature type="compositionally biased region" description="Basic and acidic residues" evidence="8">
    <location>
        <begin position="1"/>
        <end position="14"/>
    </location>
</feature>
<evidence type="ECO:0000256" key="1">
    <source>
        <dbReference type="ARBA" id="ARBA00022448"/>
    </source>
</evidence>
<name>A0AAV4ZUT1_9HYPH</name>
<keyword evidence="2" id="KW-0004">4Fe-4S</keyword>
<dbReference type="PROSITE" id="PS51379">
    <property type="entry name" value="4FE4S_FER_2"/>
    <property type="match status" value="1"/>
</dbReference>
<keyword evidence="3" id="KW-0479">Metal-binding</keyword>
<dbReference type="PROSITE" id="PS00198">
    <property type="entry name" value="4FE4S_FER_1"/>
    <property type="match status" value="1"/>
</dbReference>
<dbReference type="EMBL" id="BPQO01000030">
    <property type="protein sequence ID" value="GJD91653.1"/>
    <property type="molecule type" value="Genomic_DNA"/>
</dbReference>
<keyword evidence="4" id="KW-0677">Repeat</keyword>
<dbReference type="PANTHER" id="PTHR47153">
    <property type="entry name" value="LACTATE UTILIZATION PROTEIN B"/>
    <property type="match status" value="1"/>
</dbReference>
<evidence type="ECO:0000256" key="4">
    <source>
        <dbReference type="ARBA" id="ARBA00022737"/>
    </source>
</evidence>
<keyword evidence="7" id="KW-0411">Iron-sulfur</keyword>
<dbReference type="InterPro" id="IPR004452">
    <property type="entry name" value="LutB/LldF"/>
</dbReference>
<dbReference type="Pfam" id="PF11870">
    <property type="entry name" value="LutB_C"/>
    <property type="match status" value="1"/>
</dbReference>
<dbReference type="InterPro" id="IPR017896">
    <property type="entry name" value="4Fe4S_Fe-S-bd"/>
</dbReference>
<dbReference type="SUPFAM" id="SSF100950">
    <property type="entry name" value="NagB/RpiA/CoA transferase-like"/>
    <property type="match status" value="1"/>
</dbReference>
<gene>
    <name evidence="10" type="primary">lutB_2</name>
    <name evidence="10" type="ORF">BHAOGJBA_5201</name>
</gene>
<proteinExistence type="predicted"/>
<evidence type="ECO:0000256" key="7">
    <source>
        <dbReference type="ARBA" id="ARBA00023014"/>
    </source>
</evidence>
<sequence>MSHPQEPDRHRMIHPDLAVSDDEAPRSPDGHRLEHGAGTSRPLRPRSHEPQPRGARVHGHRPIDQNEAAARFIAAPEHEQMHDERLWDLRQKRDRQMRAIPEWEELREIASRIKQHTLSHLDTYLEQFEAAAKANGVHVHWAEDGAAHNRIVHAILRDHGARRLIKSKSMLTEECGFRHYMAASGIEVIETDLGERIQQLDDEDPSHIVVPAVHKLRADVADVFARKLGTDPDNDDVHYLAERQREATRPLILEADAGLTGGNFAVAETGSIVVCTNEGNADLSGNVPKLQIHSVGIEKIIPQVADLGIFVRLLSRSALGSPMTQYTSHFRGPRPGTEMHVVLVDNGRAARLGMEEFWTSLKCIRCGACMNTCPVYRRSGGLSYGATYSGPIGLILDPTFDKRKYSTLPFSSTLNGSCSNVCPVKINIHEQIFAWRKVLAEARELPLVKRAMMSAAGKVLSHPALYRTAIRTADSALKVLPRFVVYNPLNTWTQGREMPPVPKSTFHDWYAANHPAPAEDPTSPEAKP</sequence>
<dbReference type="GO" id="GO:0046872">
    <property type="term" value="F:metal ion binding"/>
    <property type="evidence" value="ECO:0007669"/>
    <property type="project" value="UniProtKB-KW"/>
</dbReference>